<accession>A0ABR5AE54</accession>
<dbReference type="Proteomes" id="UP000031967">
    <property type="component" value="Unassembled WGS sequence"/>
</dbReference>
<dbReference type="EMBL" id="JXAK01000040">
    <property type="protein sequence ID" value="KIL39287.1"/>
    <property type="molecule type" value="Genomic_DNA"/>
</dbReference>
<reference evidence="1 2" key="1">
    <citation type="submission" date="2014-12" db="EMBL/GenBank/DDBJ databases">
        <title>Draft genome sequence of Paenibacillus kamchatkensis strain B-2647.</title>
        <authorList>
            <person name="Karlyshev A.V."/>
            <person name="Kudryashova E.B."/>
        </authorList>
    </citation>
    <scope>NUCLEOTIDE SEQUENCE [LARGE SCALE GENOMIC DNA]</scope>
    <source>
        <strain evidence="1 2">VKM B-2647</strain>
    </source>
</reference>
<sequence>MKWMKPIDKPGENRFLKAYMTIPLHNVGLNLRQHLNQNAGLMVIMLAAIYINQQFINQPSARINAMMQIIGGDHQTLVLFQPLFTHICCLTFIVK</sequence>
<gene>
    <name evidence="1" type="ORF">SD70_21045</name>
</gene>
<keyword evidence="2" id="KW-1185">Reference proteome</keyword>
<evidence type="ECO:0000313" key="1">
    <source>
        <dbReference type="EMBL" id="KIL39287.1"/>
    </source>
</evidence>
<name>A0ABR5AE54_9BACL</name>
<comment type="caution">
    <text evidence="1">The sequence shown here is derived from an EMBL/GenBank/DDBJ whole genome shotgun (WGS) entry which is preliminary data.</text>
</comment>
<organism evidence="1 2">
    <name type="scientific">Gordoniibacillus kamchatkensis</name>
    <dbReference type="NCBI Taxonomy" id="1590651"/>
    <lineage>
        <taxon>Bacteria</taxon>
        <taxon>Bacillati</taxon>
        <taxon>Bacillota</taxon>
        <taxon>Bacilli</taxon>
        <taxon>Bacillales</taxon>
        <taxon>Paenibacillaceae</taxon>
        <taxon>Gordoniibacillus</taxon>
    </lineage>
</organism>
<protein>
    <submittedName>
        <fullName evidence="1">Uncharacterized protein</fullName>
    </submittedName>
</protein>
<evidence type="ECO:0000313" key="2">
    <source>
        <dbReference type="Proteomes" id="UP000031967"/>
    </source>
</evidence>
<proteinExistence type="predicted"/>